<evidence type="ECO:0000256" key="9">
    <source>
        <dbReference type="ARBA" id="ARBA00048988"/>
    </source>
</evidence>
<keyword evidence="2 10" id="KW-0547">Nucleotide-binding</keyword>
<dbReference type="AlphaFoldDB" id="A0A523TJR5"/>
<comment type="similarity">
    <text evidence="1">Belongs to the helicase family. UvrD subfamily.</text>
</comment>
<dbReference type="Pfam" id="PF13361">
    <property type="entry name" value="UvrD_C"/>
    <property type="match status" value="2"/>
</dbReference>
<gene>
    <name evidence="13" type="ORF">E3J68_00865</name>
</gene>
<dbReference type="PANTHER" id="PTHR11070:SF3">
    <property type="entry name" value="DNA 3'-5' HELICASE"/>
    <property type="match status" value="1"/>
</dbReference>
<dbReference type="GO" id="GO:0005524">
    <property type="term" value="F:ATP binding"/>
    <property type="evidence" value="ECO:0007669"/>
    <property type="project" value="UniProtKB-UniRule"/>
</dbReference>
<evidence type="ECO:0000259" key="12">
    <source>
        <dbReference type="PROSITE" id="PS51217"/>
    </source>
</evidence>
<evidence type="ECO:0000313" key="14">
    <source>
        <dbReference type="Proteomes" id="UP000316517"/>
    </source>
</evidence>
<dbReference type="PROSITE" id="PS51198">
    <property type="entry name" value="UVRD_HELICASE_ATP_BIND"/>
    <property type="match status" value="1"/>
</dbReference>
<dbReference type="Proteomes" id="UP000316517">
    <property type="component" value="Unassembled WGS sequence"/>
</dbReference>
<evidence type="ECO:0000256" key="5">
    <source>
        <dbReference type="ARBA" id="ARBA00022840"/>
    </source>
</evidence>
<evidence type="ECO:0000259" key="11">
    <source>
        <dbReference type="PROSITE" id="PS51198"/>
    </source>
</evidence>
<dbReference type="CDD" id="cd17932">
    <property type="entry name" value="DEXQc_UvrD"/>
    <property type="match status" value="1"/>
</dbReference>
<dbReference type="EC" id="5.6.2.4" evidence="8"/>
<feature type="domain" description="UvrD-like helicase C-terminal" evidence="12">
    <location>
        <begin position="309"/>
        <end position="578"/>
    </location>
</feature>
<reference evidence="13 14" key="1">
    <citation type="submission" date="2019-03" db="EMBL/GenBank/DDBJ databases">
        <title>Metabolic potential of uncultured bacteria and archaea associated with petroleum seepage in deep-sea sediments.</title>
        <authorList>
            <person name="Dong X."/>
            <person name="Hubert C."/>
        </authorList>
    </citation>
    <scope>NUCLEOTIDE SEQUENCE [LARGE SCALE GENOMIC DNA]</scope>
    <source>
        <strain evidence="13">E44_bin3</strain>
    </source>
</reference>
<evidence type="ECO:0000313" key="13">
    <source>
        <dbReference type="EMBL" id="TET30149.1"/>
    </source>
</evidence>
<evidence type="ECO:0000256" key="7">
    <source>
        <dbReference type="ARBA" id="ARBA00034617"/>
    </source>
</evidence>
<accession>A0A523TJR5</accession>
<feature type="domain" description="UvrD-like helicase ATP-binding" evidence="11">
    <location>
        <begin position="24"/>
        <end position="308"/>
    </location>
</feature>
<protein>
    <recommendedName>
        <fullName evidence="8">DNA 3'-5' helicase</fullName>
        <ecNumber evidence="8">5.6.2.4</ecNumber>
    </recommendedName>
</protein>
<dbReference type="Pfam" id="PF00580">
    <property type="entry name" value="UvrD-helicase"/>
    <property type="match status" value="1"/>
</dbReference>
<name>A0A523TJR5_UNCAE</name>
<dbReference type="Gene3D" id="1.10.10.160">
    <property type="match status" value="1"/>
</dbReference>
<dbReference type="Gene3D" id="1.10.486.10">
    <property type="entry name" value="PCRA, domain 4"/>
    <property type="match status" value="1"/>
</dbReference>
<evidence type="ECO:0000256" key="8">
    <source>
        <dbReference type="ARBA" id="ARBA00034808"/>
    </source>
</evidence>
<proteinExistence type="inferred from homology"/>
<comment type="caution">
    <text evidence="13">The sequence shown here is derived from an EMBL/GenBank/DDBJ whole genome shotgun (WGS) entry which is preliminary data.</text>
</comment>
<dbReference type="GO" id="GO:0003677">
    <property type="term" value="F:DNA binding"/>
    <property type="evidence" value="ECO:0007669"/>
    <property type="project" value="InterPro"/>
</dbReference>
<organism evidence="13 14">
    <name type="scientific">Aerophobetes bacterium</name>
    <dbReference type="NCBI Taxonomy" id="2030807"/>
    <lineage>
        <taxon>Bacteria</taxon>
        <taxon>Candidatus Aerophobota</taxon>
    </lineage>
</organism>
<evidence type="ECO:0000256" key="3">
    <source>
        <dbReference type="ARBA" id="ARBA00022801"/>
    </source>
</evidence>
<keyword evidence="4 10" id="KW-0347">Helicase</keyword>
<evidence type="ECO:0000256" key="4">
    <source>
        <dbReference type="ARBA" id="ARBA00022806"/>
    </source>
</evidence>
<comment type="catalytic activity">
    <reaction evidence="9">
        <text>ATP + H2O = ADP + phosphate + H(+)</text>
        <dbReference type="Rhea" id="RHEA:13065"/>
        <dbReference type="ChEBI" id="CHEBI:15377"/>
        <dbReference type="ChEBI" id="CHEBI:15378"/>
        <dbReference type="ChEBI" id="CHEBI:30616"/>
        <dbReference type="ChEBI" id="CHEBI:43474"/>
        <dbReference type="ChEBI" id="CHEBI:456216"/>
        <dbReference type="EC" id="5.6.2.4"/>
    </reaction>
</comment>
<comment type="catalytic activity">
    <reaction evidence="7">
        <text>Couples ATP hydrolysis with the unwinding of duplex DNA by translocating in the 3'-5' direction.</text>
        <dbReference type="EC" id="5.6.2.4"/>
    </reaction>
</comment>
<evidence type="ECO:0000256" key="6">
    <source>
        <dbReference type="ARBA" id="ARBA00023235"/>
    </source>
</evidence>
<dbReference type="InterPro" id="IPR027417">
    <property type="entry name" value="P-loop_NTPase"/>
</dbReference>
<evidence type="ECO:0000256" key="10">
    <source>
        <dbReference type="PROSITE-ProRule" id="PRU00560"/>
    </source>
</evidence>
<keyword evidence="5 10" id="KW-0067">ATP-binding</keyword>
<dbReference type="SUPFAM" id="SSF52540">
    <property type="entry name" value="P-loop containing nucleoside triphosphate hydrolases"/>
    <property type="match status" value="1"/>
</dbReference>
<dbReference type="Gene3D" id="3.40.50.300">
    <property type="entry name" value="P-loop containing nucleotide triphosphate hydrolases"/>
    <property type="match status" value="2"/>
</dbReference>
<dbReference type="InterPro" id="IPR000212">
    <property type="entry name" value="DNA_helicase_UvrD/REP"/>
</dbReference>
<dbReference type="PROSITE" id="PS51217">
    <property type="entry name" value="UVRD_HELICASE_CTER"/>
    <property type="match status" value="1"/>
</dbReference>
<sequence>MKKTRRYILKSPSSLKELKVDYASQLNPQQLEAVTAEGGPILVIAGAGSGKTRTVTYRVTWLIESGVPPERILLVTFTNKAAREMLHRVEILVGGQVRRLWGGTFHHIGNLLLRRHAHLLGYGNNYIIIDREDSKDLLDVCLTDLKIDTREKRFPKGIILSDILSLSLNTQRGIHDIVEEKYPFFVSLVPTIEKVVRRYRSRKRKLNLMDYDDLLCNWKTLLDKHPEVKDSYCYHFRHILVDEYQDTNKIQADLVDIMASRYRNLMVVGDDSQSIYSFRGANFANIIDFPKRYSNVKIYKLETNYRSSPEILHLTNNVISHNKRQFPKTLRPVRKAGSLPVVVPLKDVSQQAEFVAQRILELRDEDYSLNEIAVLYRSHYHSLELQMELTRRGIPYVVRSGLRFFERAHIKDVISYLKISLNPADELSWKRILKLLPGVGNATAERIWRYIASAPEPLKSIQSEKLPSLFPRRIPPQWGQFTSTIARLRDAALRRNPGEMIQNVLQGCYGEYLRGRYPDYAERTEDIYQLGNFASQYRSLRKFLSELALLGTVESEVVVVGGEEDEKIVLSTVHQAKGLEWSAVMVIWLSEGRFPAARALESGESLEEERRLLYVATTRAKEELCLCYPIMGGRWGQALIMKPSRFIQELESDTYEEWIIEDEISELLEAMDGEDYAP</sequence>
<dbReference type="GO" id="GO:0016887">
    <property type="term" value="F:ATP hydrolysis activity"/>
    <property type="evidence" value="ECO:0007669"/>
    <property type="project" value="RHEA"/>
</dbReference>
<dbReference type="GO" id="GO:0000725">
    <property type="term" value="P:recombinational repair"/>
    <property type="evidence" value="ECO:0007669"/>
    <property type="project" value="TreeGrafter"/>
</dbReference>
<dbReference type="InterPro" id="IPR013986">
    <property type="entry name" value="DExx_box_DNA_helicase_dom_sf"/>
</dbReference>
<evidence type="ECO:0000256" key="2">
    <source>
        <dbReference type="ARBA" id="ARBA00022741"/>
    </source>
</evidence>
<keyword evidence="3 10" id="KW-0378">Hydrolase</keyword>
<dbReference type="EMBL" id="SOJT01000046">
    <property type="protein sequence ID" value="TET30149.1"/>
    <property type="molecule type" value="Genomic_DNA"/>
</dbReference>
<dbReference type="GO" id="GO:0005829">
    <property type="term" value="C:cytosol"/>
    <property type="evidence" value="ECO:0007669"/>
    <property type="project" value="TreeGrafter"/>
</dbReference>
<keyword evidence="6" id="KW-0413">Isomerase</keyword>
<dbReference type="GO" id="GO:0043138">
    <property type="term" value="F:3'-5' DNA helicase activity"/>
    <property type="evidence" value="ECO:0007669"/>
    <property type="project" value="UniProtKB-EC"/>
</dbReference>
<evidence type="ECO:0000256" key="1">
    <source>
        <dbReference type="ARBA" id="ARBA00009922"/>
    </source>
</evidence>
<dbReference type="PANTHER" id="PTHR11070">
    <property type="entry name" value="UVRD / RECB / PCRA DNA HELICASE FAMILY MEMBER"/>
    <property type="match status" value="1"/>
</dbReference>
<dbReference type="InterPro" id="IPR014017">
    <property type="entry name" value="DNA_helicase_UvrD-like_C"/>
</dbReference>
<dbReference type="InterPro" id="IPR014016">
    <property type="entry name" value="UvrD-like_ATP-bd"/>
</dbReference>
<feature type="binding site" evidence="10">
    <location>
        <begin position="45"/>
        <end position="52"/>
    </location>
    <ligand>
        <name>ATP</name>
        <dbReference type="ChEBI" id="CHEBI:30616"/>
    </ligand>
</feature>